<dbReference type="Proteomes" id="UP000199533">
    <property type="component" value="Unassembled WGS sequence"/>
</dbReference>
<evidence type="ECO:0000313" key="2">
    <source>
        <dbReference type="EMBL" id="SFK87409.1"/>
    </source>
</evidence>
<sequence length="157" mass="17149">MTSTKKATLVQVAGENLRPNYTKHGIDHLLAQLLKIRQTGHNRWIACCPSHNDKSPSLAIRDDDGKILLNCFAGCSAYEIVSAVGMEISDLFPEQREYSTQNISKNPFPAADVLRCIQVEALIVAMAASDIAKDIPLSDKQKNRLLIAAARIGGAYV</sequence>
<organism evidence="2 3">
    <name type="scientific">Nitrosomonas aestuarii</name>
    <dbReference type="NCBI Taxonomy" id="52441"/>
    <lineage>
        <taxon>Bacteria</taxon>
        <taxon>Pseudomonadati</taxon>
        <taxon>Pseudomonadota</taxon>
        <taxon>Betaproteobacteria</taxon>
        <taxon>Nitrosomonadales</taxon>
        <taxon>Nitrosomonadaceae</taxon>
        <taxon>Nitrosomonas</taxon>
    </lineage>
</organism>
<dbReference type="Pfam" id="PF01807">
    <property type="entry name" value="Zn_ribbon_DnaG"/>
    <property type="match status" value="1"/>
</dbReference>
<protein>
    <submittedName>
        <fullName evidence="2">CHC2 zinc finger</fullName>
    </submittedName>
</protein>
<dbReference type="STRING" id="52441.SAMN05216302_101854"/>
<evidence type="ECO:0000313" key="3">
    <source>
        <dbReference type="Proteomes" id="UP000199533"/>
    </source>
</evidence>
<dbReference type="GO" id="GO:0003899">
    <property type="term" value="F:DNA-directed RNA polymerase activity"/>
    <property type="evidence" value="ECO:0007669"/>
    <property type="project" value="InterPro"/>
</dbReference>
<name>A0A1I4D3S7_9PROT</name>
<dbReference type="SUPFAM" id="SSF57783">
    <property type="entry name" value="Zinc beta-ribbon"/>
    <property type="match status" value="1"/>
</dbReference>
<dbReference type="InterPro" id="IPR002694">
    <property type="entry name" value="Znf_CHC2"/>
</dbReference>
<evidence type="ECO:0000259" key="1">
    <source>
        <dbReference type="Pfam" id="PF01807"/>
    </source>
</evidence>
<dbReference type="AlphaFoldDB" id="A0A1I4D3S7"/>
<dbReference type="RefSeq" id="WP_090700462.1">
    <property type="nucleotide sequence ID" value="NZ_FOSP01000018.1"/>
</dbReference>
<dbReference type="OrthoDB" id="784829at2"/>
<accession>A0A1I4D3S7</accession>
<reference evidence="3" key="1">
    <citation type="submission" date="2016-10" db="EMBL/GenBank/DDBJ databases">
        <authorList>
            <person name="Varghese N."/>
            <person name="Submissions S."/>
        </authorList>
    </citation>
    <scope>NUCLEOTIDE SEQUENCE [LARGE SCALE GENOMIC DNA]</scope>
    <source>
        <strain evidence="3">Nm69</strain>
    </source>
</reference>
<dbReference type="GO" id="GO:0008270">
    <property type="term" value="F:zinc ion binding"/>
    <property type="evidence" value="ECO:0007669"/>
    <property type="project" value="InterPro"/>
</dbReference>
<dbReference type="GO" id="GO:0003677">
    <property type="term" value="F:DNA binding"/>
    <property type="evidence" value="ECO:0007669"/>
    <property type="project" value="InterPro"/>
</dbReference>
<feature type="domain" description="Zinc finger CHC2-type" evidence="1">
    <location>
        <begin position="24"/>
        <end position="77"/>
    </location>
</feature>
<dbReference type="Gene3D" id="3.90.580.10">
    <property type="entry name" value="Zinc finger, CHC2-type domain"/>
    <property type="match status" value="1"/>
</dbReference>
<dbReference type="GO" id="GO:0006260">
    <property type="term" value="P:DNA replication"/>
    <property type="evidence" value="ECO:0007669"/>
    <property type="project" value="InterPro"/>
</dbReference>
<keyword evidence="3" id="KW-1185">Reference proteome</keyword>
<proteinExistence type="predicted"/>
<gene>
    <name evidence="2" type="ORF">SAMN05216302_101854</name>
</gene>
<dbReference type="EMBL" id="FOSP01000018">
    <property type="protein sequence ID" value="SFK87409.1"/>
    <property type="molecule type" value="Genomic_DNA"/>
</dbReference>
<dbReference type="InterPro" id="IPR036977">
    <property type="entry name" value="DNA_primase_Znf_CHC2"/>
</dbReference>